<sequence>MSAPASRTRIGARAIVRRFGPVIANDGIDFAAAPGTIHAIVGGNGAGKSTLMRILQGVDRPDDGSVILDDREVRLTAPADAFARGIGMVHQEFMLVDELTLLENLILAREPVHAGGVIDRRKALAEAERVAAMAGVTLDWQMRVADAPVHIRQILEILRLLYRGADVLILDEPTAVLAPTQVRELIGLMRRLKAEGRTILFISHKLDEVMNAADSITVIRRGRAITTVLPGETSKAKLSEMMVGEPVELPLVHPAAPHAGVPVLAIDTLVARDGRGLPRLGPITLNLYPGEIVGIAGVAGNGQDELAAAAAGLGEIDAGSIRMDGRDITRARTGSFRDLGIAYLSADRAGDGLCLSASIRDNFIAGSEHAPAFSKSGLLRLRAIHEGARRALDTLSVRYGAMGDPVKSLSGGNQQRVAIAREFERKPRILIAAQPTRGVDIAGIAFIHRQIVAFRDAGGAVLLISEELDEILSLSDRIVGLYGGRITGELDRSDASVERVGRLMLGEKAA</sequence>
<feature type="domain" description="ABC transporter" evidence="4">
    <location>
        <begin position="264"/>
        <end position="508"/>
    </location>
</feature>
<dbReference type="Proteomes" id="UP000553963">
    <property type="component" value="Unassembled WGS sequence"/>
</dbReference>
<name>A0A840AQL4_9HYPH</name>
<dbReference type="PROSITE" id="PS00211">
    <property type="entry name" value="ABC_TRANSPORTER_1"/>
    <property type="match status" value="1"/>
</dbReference>
<proteinExistence type="inferred from homology"/>
<dbReference type="AlphaFoldDB" id="A0A840AQL4"/>
<dbReference type="SUPFAM" id="SSF52540">
    <property type="entry name" value="P-loop containing nucleoside triphosphate hydrolases"/>
    <property type="match status" value="2"/>
</dbReference>
<dbReference type="CDD" id="cd03215">
    <property type="entry name" value="ABC_Carb_Monos_II"/>
    <property type="match status" value="1"/>
</dbReference>
<dbReference type="PANTHER" id="PTHR43790">
    <property type="entry name" value="CARBOHYDRATE TRANSPORT ATP-BINDING PROTEIN MG119-RELATED"/>
    <property type="match status" value="1"/>
</dbReference>
<dbReference type="GO" id="GO:0016887">
    <property type="term" value="F:ATP hydrolysis activity"/>
    <property type="evidence" value="ECO:0007669"/>
    <property type="project" value="InterPro"/>
</dbReference>
<dbReference type="CDD" id="cd03216">
    <property type="entry name" value="ABC_Carb_Monos_I"/>
    <property type="match status" value="1"/>
</dbReference>
<keyword evidence="5" id="KW-0762">Sugar transport</keyword>
<evidence type="ECO:0000256" key="1">
    <source>
        <dbReference type="ARBA" id="ARBA00005417"/>
    </source>
</evidence>
<evidence type="ECO:0000256" key="2">
    <source>
        <dbReference type="ARBA" id="ARBA00022741"/>
    </source>
</evidence>
<dbReference type="EMBL" id="JACIDS010000004">
    <property type="protein sequence ID" value="MBB3932559.1"/>
    <property type="molecule type" value="Genomic_DNA"/>
</dbReference>
<dbReference type="Gene3D" id="3.40.50.300">
    <property type="entry name" value="P-loop containing nucleotide triphosphate hydrolases"/>
    <property type="match status" value="2"/>
</dbReference>
<dbReference type="RefSeq" id="WP_183400173.1">
    <property type="nucleotide sequence ID" value="NZ_JACIDS010000004.1"/>
</dbReference>
<dbReference type="InterPro" id="IPR027417">
    <property type="entry name" value="P-loop_NTPase"/>
</dbReference>
<dbReference type="InterPro" id="IPR017871">
    <property type="entry name" value="ABC_transporter-like_CS"/>
</dbReference>
<feature type="domain" description="ABC transporter" evidence="4">
    <location>
        <begin position="10"/>
        <end position="246"/>
    </location>
</feature>
<keyword evidence="2" id="KW-0547">Nucleotide-binding</keyword>
<keyword evidence="3 5" id="KW-0067">ATP-binding</keyword>
<evidence type="ECO:0000313" key="5">
    <source>
        <dbReference type="EMBL" id="MBB3932559.1"/>
    </source>
</evidence>
<organism evidence="5 6">
    <name type="scientific">Kaistia hirudinis</name>
    <dbReference type="NCBI Taxonomy" id="1293440"/>
    <lineage>
        <taxon>Bacteria</taxon>
        <taxon>Pseudomonadati</taxon>
        <taxon>Pseudomonadota</taxon>
        <taxon>Alphaproteobacteria</taxon>
        <taxon>Hyphomicrobiales</taxon>
        <taxon>Kaistiaceae</taxon>
        <taxon>Kaistia</taxon>
    </lineage>
</organism>
<comment type="caution">
    <text evidence="5">The sequence shown here is derived from an EMBL/GenBank/DDBJ whole genome shotgun (WGS) entry which is preliminary data.</text>
</comment>
<dbReference type="Pfam" id="PF00005">
    <property type="entry name" value="ABC_tran"/>
    <property type="match status" value="2"/>
</dbReference>
<evidence type="ECO:0000256" key="3">
    <source>
        <dbReference type="ARBA" id="ARBA00022840"/>
    </source>
</evidence>
<dbReference type="GO" id="GO:0005524">
    <property type="term" value="F:ATP binding"/>
    <property type="evidence" value="ECO:0007669"/>
    <property type="project" value="UniProtKB-KW"/>
</dbReference>
<keyword evidence="6" id="KW-1185">Reference proteome</keyword>
<reference evidence="5 6" key="1">
    <citation type="submission" date="2020-08" db="EMBL/GenBank/DDBJ databases">
        <title>Genomic Encyclopedia of Type Strains, Phase IV (KMG-IV): sequencing the most valuable type-strain genomes for metagenomic binning, comparative biology and taxonomic classification.</title>
        <authorList>
            <person name="Goeker M."/>
        </authorList>
    </citation>
    <scope>NUCLEOTIDE SEQUENCE [LARGE SCALE GENOMIC DNA]</scope>
    <source>
        <strain evidence="5 6">DSM 25966</strain>
    </source>
</reference>
<comment type="similarity">
    <text evidence="1">Belongs to the ABC transporter superfamily.</text>
</comment>
<dbReference type="PROSITE" id="PS50893">
    <property type="entry name" value="ABC_TRANSPORTER_2"/>
    <property type="match status" value="2"/>
</dbReference>
<protein>
    <submittedName>
        <fullName evidence="5">Simple sugar transport system ATP-binding protein</fullName>
    </submittedName>
</protein>
<dbReference type="InterPro" id="IPR003593">
    <property type="entry name" value="AAA+_ATPase"/>
</dbReference>
<dbReference type="InterPro" id="IPR050107">
    <property type="entry name" value="ABC_carbohydrate_import_ATPase"/>
</dbReference>
<gene>
    <name evidence="5" type="ORF">GGR25_003617</name>
</gene>
<accession>A0A840AQL4</accession>
<keyword evidence="5" id="KW-0813">Transport</keyword>
<dbReference type="InterPro" id="IPR003439">
    <property type="entry name" value="ABC_transporter-like_ATP-bd"/>
</dbReference>
<evidence type="ECO:0000259" key="4">
    <source>
        <dbReference type="PROSITE" id="PS50893"/>
    </source>
</evidence>
<dbReference type="PANTHER" id="PTHR43790:SF4">
    <property type="entry name" value="GUANOSINE IMPORT ATP-BINDING PROTEIN NUPO"/>
    <property type="match status" value="1"/>
</dbReference>
<evidence type="ECO:0000313" key="6">
    <source>
        <dbReference type="Proteomes" id="UP000553963"/>
    </source>
</evidence>
<dbReference type="SMART" id="SM00382">
    <property type="entry name" value="AAA"/>
    <property type="match status" value="2"/>
</dbReference>